<accession>A0AAE0LHK5</accession>
<proteinExistence type="predicted"/>
<keyword evidence="3" id="KW-1185">Reference proteome</keyword>
<organism evidence="2 3">
    <name type="scientific">Cymbomonas tetramitiformis</name>
    <dbReference type="NCBI Taxonomy" id="36881"/>
    <lineage>
        <taxon>Eukaryota</taxon>
        <taxon>Viridiplantae</taxon>
        <taxon>Chlorophyta</taxon>
        <taxon>Pyramimonadophyceae</taxon>
        <taxon>Pyramimonadales</taxon>
        <taxon>Pyramimonadaceae</taxon>
        <taxon>Cymbomonas</taxon>
    </lineage>
</organism>
<gene>
    <name evidence="2" type="ORF">CYMTET_6930</name>
</gene>
<feature type="region of interest" description="Disordered" evidence="1">
    <location>
        <begin position="31"/>
        <end position="59"/>
    </location>
</feature>
<sequence>MDLIPPATDSFVGPSEAIEHCSIDEFLSDSGAGIGGASESGMPAAGAQPTAVPPPDYRRPEGYYATEHDPRGWTWYPGPSYPQVVVPFLGSWGTFLGPEWDGAPPSPSCSPPPSDHRPEEVACSPLLTAIGNRQVQVFTSAATGLA</sequence>
<dbReference type="EMBL" id="LGRX02001801">
    <property type="protein sequence ID" value="KAK3285467.1"/>
    <property type="molecule type" value="Genomic_DNA"/>
</dbReference>
<feature type="region of interest" description="Disordered" evidence="1">
    <location>
        <begin position="100"/>
        <end position="119"/>
    </location>
</feature>
<reference evidence="2 3" key="1">
    <citation type="journal article" date="2015" name="Genome Biol. Evol.">
        <title>Comparative Genomics of a Bacterivorous Green Alga Reveals Evolutionary Causalities and Consequences of Phago-Mixotrophic Mode of Nutrition.</title>
        <authorList>
            <person name="Burns J.A."/>
            <person name="Paasch A."/>
            <person name="Narechania A."/>
            <person name="Kim E."/>
        </authorList>
    </citation>
    <scope>NUCLEOTIDE SEQUENCE [LARGE SCALE GENOMIC DNA]</scope>
    <source>
        <strain evidence="2 3">PLY_AMNH</strain>
    </source>
</reference>
<evidence type="ECO:0000313" key="3">
    <source>
        <dbReference type="Proteomes" id="UP001190700"/>
    </source>
</evidence>
<protein>
    <submittedName>
        <fullName evidence="2">Uncharacterized protein</fullName>
    </submittedName>
</protein>
<feature type="compositionally biased region" description="Pro residues" evidence="1">
    <location>
        <begin position="104"/>
        <end position="113"/>
    </location>
</feature>
<name>A0AAE0LHK5_9CHLO</name>
<dbReference type="AlphaFoldDB" id="A0AAE0LHK5"/>
<dbReference type="Proteomes" id="UP001190700">
    <property type="component" value="Unassembled WGS sequence"/>
</dbReference>
<comment type="caution">
    <text evidence="2">The sequence shown here is derived from an EMBL/GenBank/DDBJ whole genome shotgun (WGS) entry which is preliminary data.</text>
</comment>
<evidence type="ECO:0000313" key="2">
    <source>
        <dbReference type="EMBL" id="KAK3285467.1"/>
    </source>
</evidence>
<evidence type="ECO:0000256" key="1">
    <source>
        <dbReference type="SAM" id="MobiDB-lite"/>
    </source>
</evidence>